<dbReference type="PANTHER" id="PTHR46401">
    <property type="entry name" value="GLYCOSYLTRANSFERASE WBBK-RELATED"/>
    <property type="match status" value="1"/>
</dbReference>
<dbReference type="EC" id="2.4.-.-" evidence="4"/>
<sequence length="474" mass="48297">MTADTVGGVLTYAVELAGALGPLGVEVTLATAGGAVPAAERAQIEAMPHVALWESDYQLEWMDNPWGDVAAAGDWLLRLRDAVRPDVVHLNDYAHGALDWGVPVVVAGHSCVLSWWEAVHGEPAPPAWGRYADAVRAGLGGADAVLAPTAAMLDALVRHYGPLPPSAVVPNGRDARRFPPAEKEPAVLAAGRLWDEAKGLDRLAEAAPALPWPVRVAGSTAHPDGGLRPAPPGVEALGRLAPDALAAEMGRAAVYALPARYEPFGLSALEAALAGCALVLGDVPSLREVWGGAALYASDAAALADAVGALASDADARAQWAGRARARALTFTPERTAEGTLAVYRRAQASFGAGGAGSERLFGISPSPTGGGPGWGTDVGSGRGARPVTPLPASPRWGEENAVQPQTDSEKRTPSHPARTLATASPLPPGEGQPTGRRSQGEGAASEWGGAAASAAPPVGTALPTRQPPLAPPG</sequence>
<feature type="region of interest" description="Disordered" evidence="2">
    <location>
        <begin position="353"/>
        <end position="474"/>
    </location>
</feature>
<dbReference type="CDD" id="cd03801">
    <property type="entry name" value="GT4_PimA-like"/>
    <property type="match status" value="1"/>
</dbReference>
<keyword evidence="5" id="KW-1185">Reference proteome</keyword>
<dbReference type="Proteomes" id="UP001267426">
    <property type="component" value="Unassembled WGS sequence"/>
</dbReference>
<dbReference type="InterPro" id="IPR028098">
    <property type="entry name" value="Glyco_trans_4-like_N"/>
</dbReference>
<dbReference type="Pfam" id="PF13692">
    <property type="entry name" value="Glyco_trans_1_4"/>
    <property type="match status" value="1"/>
</dbReference>
<feature type="compositionally biased region" description="Gly residues" evidence="2">
    <location>
        <begin position="369"/>
        <end position="383"/>
    </location>
</feature>
<dbReference type="EMBL" id="JAVRHT010000033">
    <property type="protein sequence ID" value="MDT0632612.1"/>
    <property type="molecule type" value="Genomic_DNA"/>
</dbReference>
<dbReference type="RefSeq" id="WP_311664666.1">
    <property type="nucleotide sequence ID" value="NZ_JAVRHT010000033.1"/>
</dbReference>
<dbReference type="Gene3D" id="3.40.50.2000">
    <property type="entry name" value="Glycogen Phosphorylase B"/>
    <property type="match status" value="2"/>
</dbReference>
<evidence type="ECO:0000259" key="3">
    <source>
        <dbReference type="Pfam" id="PF13439"/>
    </source>
</evidence>
<feature type="compositionally biased region" description="Low complexity" evidence="2">
    <location>
        <begin position="441"/>
        <end position="456"/>
    </location>
</feature>
<evidence type="ECO:0000313" key="4">
    <source>
        <dbReference type="EMBL" id="MDT0632612.1"/>
    </source>
</evidence>
<keyword evidence="1 4" id="KW-0808">Transferase</keyword>
<comment type="caution">
    <text evidence="4">The sequence shown here is derived from an EMBL/GenBank/DDBJ whole genome shotgun (WGS) entry which is preliminary data.</text>
</comment>
<keyword evidence="4" id="KW-0328">Glycosyltransferase</keyword>
<dbReference type="PANTHER" id="PTHR46401:SF2">
    <property type="entry name" value="GLYCOSYLTRANSFERASE WBBK-RELATED"/>
    <property type="match status" value="1"/>
</dbReference>
<dbReference type="Pfam" id="PF13439">
    <property type="entry name" value="Glyco_transf_4"/>
    <property type="match status" value="1"/>
</dbReference>
<proteinExistence type="predicted"/>
<name>A0ABU3BTJ7_9BACT</name>
<feature type="domain" description="Glycosyltransferase subfamily 4-like N-terminal" evidence="3">
    <location>
        <begin position="6"/>
        <end position="176"/>
    </location>
</feature>
<protein>
    <submittedName>
        <fullName evidence="4">Glycosyltransferase family 4 protein</fullName>
        <ecNumber evidence="4">2.4.-.-</ecNumber>
    </submittedName>
</protein>
<dbReference type="SUPFAM" id="SSF53756">
    <property type="entry name" value="UDP-Glycosyltransferase/glycogen phosphorylase"/>
    <property type="match status" value="1"/>
</dbReference>
<evidence type="ECO:0000256" key="2">
    <source>
        <dbReference type="SAM" id="MobiDB-lite"/>
    </source>
</evidence>
<evidence type="ECO:0000313" key="5">
    <source>
        <dbReference type="Proteomes" id="UP001267426"/>
    </source>
</evidence>
<evidence type="ECO:0000256" key="1">
    <source>
        <dbReference type="ARBA" id="ARBA00022679"/>
    </source>
</evidence>
<dbReference type="GO" id="GO:0016757">
    <property type="term" value="F:glycosyltransferase activity"/>
    <property type="evidence" value="ECO:0007669"/>
    <property type="project" value="UniProtKB-KW"/>
</dbReference>
<reference evidence="4 5" key="1">
    <citation type="submission" date="2023-09" db="EMBL/GenBank/DDBJ databases">
        <authorList>
            <person name="Rey-Velasco X."/>
        </authorList>
    </citation>
    <scope>NUCLEOTIDE SEQUENCE [LARGE SCALE GENOMIC DNA]</scope>
    <source>
        <strain evidence="4 5">F394</strain>
    </source>
</reference>
<accession>A0ABU3BTJ7</accession>
<gene>
    <name evidence="4" type="ORF">RM540_12700</name>
</gene>
<organism evidence="4 5">
    <name type="scientific">Rubrivirga litoralis</name>
    <dbReference type="NCBI Taxonomy" id="3075598"/>
    <lineage>
        <taxon>Bacteria</taxon>
        <taxon>Pseudomonadati</taxon>
        <taxon>Rhodothermota</taxon>
        <taxon>Rhodothermia</taxon>
        <taxon>Rhodothermales</taxon>
        <taxon>Rubricoccaceae</taxon>
        <taxon>Rubrivirga</taxon>
    </lineage>
</organism>